<dbReference type="EMBL" id="GBHO01026958">
    <property type="protein sequence ID" value="JAG16646.1"/>
    <property type="molecule type" value="Transcribed_RNA"/>
</dbReference>
<evidence type="ECO:0000256" key="4">
    <source>
        <dbReference type="ARBA" id="ARBA00022664"/>
    </source>
</evidence>
<dbReference type="GO" id="GO:0005682">
    <property type="term" value="C:U5 snRNP"/>
    <property type="evidence" value="ECO:0007669"/>
    <property type="project" value="TreeGrafter"/>
</dbReference>
<dbReference type="Gene3D" id="1.20.940.10">
    <property type="entry name" value="Functional domain of the splicing factor Prp18"/>
    <property type="match status" value="1"/>
</dbReference>
<dbReference type="GO" id="GO:0071021">
    <property type="term" value="C:U2-type post-spliceosomal complex"/>
    <property type="evidence" value="ECO:0007669"/>
    <property type="project" value="TreeGrafter"/>
</dbReference>
<comment type="subcellular location">
    <subcellularLocation>
        <location evidence="1">Nucleus</location>
    </subcellularLocation>
</comment>
<proteinExistence type="inferred from homology"/>
<feature type="domain" description="Prp18" evidence="8">
    <location>
        <begin position="2"/>
        <end position="107"/>
    </location>
</feature>
<dbReference type="PANTHER" id="PTHR13007">
    <property type="entry name" value="PRE-MRNA SPLICING FACTOR-RELATED"/>
    <property type="match status" value="1"/>
</dbReference>
<evidence type="ECO:0000256" key="6">
    <source>
        <dbReference type="ARBA" id="ARBA00023187"/>
    </source>
</evidence>
<dbReference type="InterPro" id="IPR004098">
    <property type="entry name" value="Prp18"/>
</dbReference>
<evidence type="ECO:0000256" key="2">
    <source>
        <dbReference type="ARBA" id="ARBA00008137"/>
    </source>
</evidence>
<protein>
    <recommendedName>
        <fullName evidence="3">Pre-mRNA-splicing factor 18</fullName>
    </recommendedName>
</protein>
<evidence type="ECO:0000256" key="3">
    <source>
        <dbReference type="ARBA" id="ARBA00018242"/>
    </source>
</evidence>
<dbReference type="Pfam" id="PF02840">
    <property type="entry name" value="Prp18"/>
    <property type="match status" value="1"/>
</dbReference>
<evidence type="ECO:0000256" key="1">
    <source>
        <dbReference type="ARBA" id="ARBA00004123"/>
    </source>
</evidence>
<accession>A0A0A9XAJ7</accession>
<keyword evidence="7" id="KW-0539">Nucleus</keyword>
<evidence type="ECO:0000256" key="7">
    <source>
        <dbReference type="ARBA" id="ARBA00023242"/>
    </source>
</evidence>
<dbReference type="GO" id="GO:0046540">
    <property type="term" value="C:U4/U6 x U5 tri-snRNP complex"/>
    <property type="evidence" value="ECO:0007669"/>
    <property type="project" value="TreeGrafter"/>
</dbReference>
<dbReference type="SUPFAM" id="SSF47938">
    <property type="entry name" value="Functional domain of the splicing factor Prp18"/>
    <property type="match status" value="1"/>
</dbReference>
<evidence type="ECO:0000313" key="9">
    <source>
        <dbReference type="EMBL" id="JAG16646.1"/>
    </source>
</evidence>
<dbReference type="AlphaFoldDB" id="A0A0A9XAJ7"/>
<gene>
    <name evidence="9" type="primary">prpf18_1</name>
    <name evidence="9" type="ORF">CM83_101205</name>
</gene>
<dbReference type="PANTHER" id="PTHR13007:SF19">
    <property type="entry name" value="PRE-MRNA-SPLICING FACTOR 18"/>
    <property type="match status" value="1"/>
</dbReference>
<evidence type="ECO:0000256" key="5">
    <source>
        <dbReference type="ARBA" id="ARBA00022728"/>
    </source>
</evidence>
<evidence type="ECO:0000259" key="8">
    <source>
        <dbReference type="Pfam" id="PF02840"/>
    </source>
</evidence>
<comment type="similarity">
    <text evidence="2">Belongs to the PRP18 family.</text>
</comment>
<dbReference type="GO" id="GO:0000350">
    <property type="term" value="P:generation of catalytic spliceosome for second transesterification step"/>
    <property type="evidence" value="ECO:0007669"/>
    <property type="project" value="TreeGrafter"/>
</dbReference>
<keyword evidence="5" id="KW-0747">Spliceosome</keyword>
<keyword evidence="6" id="KW-0508">mRNA splicing</keyword>
<organism evidence="9">
    <name type="scientific">Lygus hesperus</name>
    <name type="common">Western plant bug</name>
    <dbReference type="NCBI Taxonomy" id="30085"/>
    <lineage>
        <taxon>Eukaryota</taxon>
        <taxon>Metazoa</taxon>
        <taxon>Ecdysozoa</taxon>
        <taxon>Arthropoda</taxon>
        <taxon>Hexapoda</taxon>
        <taxon>Insecta</taxon>
        <taxon>Pterygota</taxon>
        <taxon>Neoptera</taxon>
        <taxon>Paraneoptera</taxon>
        <taxon>Hemiptera</taxon>
        <taxon>Heteroptera</taxon>
        <taxon>Panheteroptera</taxon>
        <taxon>Cimicomorpha</taxon>
        <taxon>Miridae</taxon>
        <taxon>Mirini</taxon>
        <taxon>Lygus</taxon>
    </lineage>
</organism>
<reference evidence="9" key="2">
    <citation type="submission" date="2014-07" db="EMBL/GenBank/DDBJ databases">
        <authorList>
            <person name="Hull J."/>
        </authorList>
    </citation>
    <scope>NUCLEOTIDE SEQUENCE</scope>
</reference>
<reference evidence="9" key="1">
    <citation type="journal article" date="2014" name="PLoS ONE">
        <title>Transcriptome-Based Identification of ABC Transporters in the Western Tarnished Plant Bug Lygus hesperus.</title>
        <authorList>
            <person name="Hull J.J."/>
            <person name="Chaney K."/>
            <person name="Geib S.M."/>
            <person name="Fabrick J.A."/>
            <person name="Brent C.S."/>
            <person name="Walsh D."/>
            <person name="Lavine L.C."/>
        </authorList>
    </citation>
    <scope>NUCLEOTIDE SEQUENCE</scope>
</reference>
<name>A0A0A9XAJ7_LYGHE</name>
<sequence>MFKDTKKKLQPFFIRLRNNAIEDEILEKVENICKLCQDGNYIGANEEYLKVSIGNAAWPMGATMVGIHERAGREKISSDKVAHIMNDETTRSYLHAIKRLITYSQSISSVAPSRMCPQ</sequence>
<dbReference type="InterPro" id="IPR039979">
    <property type="entry name" value="PRPF18"/>
</dbReference>
<keyword evidence="4" id="KW-0507">mRNA processing</keyword>